<dbReference type="InterPro" id="IPR015424">
    <property type="entry name" value="PyrdxlP-dep_Trfase"/>
</dbReference>
<keyword evidence="10" id="KW-0808">Transferase</keyword>
<dbReference type="PANTHER" id="PTHR46577">
    <property type="entry name" value="HTH-TYPE TRANSCRIPTIONAL REGULATORY PROTEIN GABR"/>
    <property type="match status" value="1"/>
</dbReference>
<evidence type="ECO:0000313" key="11">
    <source>
        <dbReference type="Proteomes" id="UP000323257"/>
    </source>
</evidence>
<dbReference type="PROSITE" id="PS50949">
    <property type="entry name" value="HTH_GNTR"/>
    <property type="match status" value="1"/>
</dbReference>
<evidence type="ECO:0000256" key="2">
    <source>
        <dbReference type="ARBA" id="ARBA00005384"/>
    </source>
</evidence>
<evidence type="ECO:0000256" key="8">
    <source>
        <dbReference type="SAM" id="MobiDB-lite"/>
    </source>
</evidence>
<dbReference type="GO" id="GO:0030170">
    <property type="term" value="F:pyridoxal phosphate binding"/>
    <property type="evidence" value="ECO:0007669"/>
    <property type="project" value="InterPro"/>
</dbReference>
<dbReference type="AlphaFoldDB" id="A0A5S5BTG2"/>
<evidence type="ECO:0000256" key="3">
    <source>
        <dbReference type="ARBA" id="ARBA00022576"/>
    </source>
</evidence>
<dbReference type="Proteomes" id="UP000323257">
    <property type="component" value="Unassembled WGS sequence"/>
</dbReference>
<protein>
    <submittedName>
        <fullName evidence="10">GntR family transcriptional regulator/MocR family aminotransferase</fullName>
    </submittedName>
</protein>
<sequence>MLMPPLLDTKDSKPVYLSIYRFYREHILLGLLPHDAKLPSIRALAQHLGISRNPVETAYDHLVSEGYIANKPKSGYTVAPVMPILGANETDDSSRQQLGPASPASDNRTPAIADAAANDAPLSTREPAPHDAHPDAAPSLDFAPIDFAYDAVRQEDFPLRIWTRLTTRAMREAGSALFGYGDARGELRLRRLIQSYVRQNRGVRCDPEQIIVTAGTQQAAILIAQLLEGDTRPLGVEAAMHPGLYRVFARQRLRPQPIPLDSDGISCDALERNGELCGVYLTPSHQFPYGGILPAAKRLRLLQWASSQEAWLIEDDYDSEYVYDGRPLPSLQGMDRFGRVIYMGTFSKALVPSLRLSYVVLPPFLLDRYERDFADVDPTVSRLTQLTMAAFMEDGHMERHTRRMKQCYIASRRTLLASVERHFQGKAAVTGSGSGLHLLLAYENGLPITELLEQSRRARIGLRPVSDFHAQAIGGGSPSSFDPFVLGYGGLTEAEIEEGIWRLGRAWRNDE</sequence>
<feature type="region of interest" description="Disordered" evidence="8">
    <location>
        <begin position="87"/>
        <end position="109"/>
    </location>
</feature>
<dbReference type="Pfam" id="PF00392">
    <property type="entry name" value="GntR"/>
    <property type="match status" value="1"/>
</dbReference>
<dbReference type="Gene3D" id="3.40.640.10">
    <property type="entry name" value="Type I PLP-dependent aspartate aminotransferase-like (Major domain)"/>
    <property type="match status" value="1"/>
</dbReference>
<dbReference type="InterPro" id="IPR036390">
    <property type="entry name" value="WH_DNA-bd_sf"/>
</dbReference>
<feature type="compositionally biased region" description="Polar residues" evidence="8">
    <location>
        <begin position="95"/>
        <end position="108"/>
    </location>
</feature>
<keyword evidence="4" id="KW-0663">Pyridoxal phosphate</keyword>
<dbReference type="InterPro" id="IPR036388">
    <property type="entry name" value="WH-like_DNA-bd_sf"/>
</dbReference>
<comment type="similarity">
    <text evidence="2">In the C-terminal section; belongs to the class-I pyridoxal-phosphate-dependent aminotransferase family.</text>
</comment>
<evidence type="ECO:0000256" key="5">
    <source>
        <dbReference type="ARBA" id="ARBA00023015"/>
    </source>
</evidence>
<dbReference type="SUPFAM" id="SSF53383">
    <property type="entry name" value="PLP-dependent transferases"/>
    <property type="match status" value="1"/>
</dbReference>
<name>A0A5S5BTG2_9BACL</name>
<evidence type="ECO:0000313" key="10">
    <source>
        <dbReference type="EMBL" id="TYP69492.1"/>
    </source>
</evidence>
<dbReference type="GO" id="GO:0003700">
    <property type="term" value="F:DNA-binding transcription factor activity"/>
    <property type="evidence" value="ECO:0007669"/>
    <property type="project" value="InterPro"/>
</dbReference>
<keyword evidence="7" id="KW-0804">Transcription</keyword>
<evidence type="ECO:0000259" key="9">
    <source>
        <dbReference type="PROSITE" id="PS50949"/>
    </source>
</evidence>
<comment type="caution">
    <text evidence="10">The sequence shown here is derived from an EMBL/GenBank/DDBJ whole genome shotgun (WGS) entry which is preliminary data.</text>
</comment>
<dbReference type="GO" id="GO:0003677">
    <property type="term" value="F:DNA binding"/>
    <property type="evidence" value="ECO:0007669"/>
    <property type="project" value="UniProtKB-KW"/>
</dbReference>
<dbReference type="InterPro" id="IPR015421">
    <property type="entry name" value="PyrdxlP-dep_Trfase_major"/>
</dbReference>
<keyword evidence="6" id="KW-0238">DNA-binding</keyword>
<gene>
    <name evidence="10" type="ORF">BCM02_1148</name>
</gene>
<keyword evidence="5" id="KW-0805">Transcription regulation</keyword>
<dbReference type="RefSeq" id="WP_148932884.1">
    <property type="nucleotide sequence ID" value="NZ_VNHS01000014.1"/>
</dbReference>
<reference evidence="10 11" key="1">
    <citation type="submission" date="2019-07" db="EMBL/GenBank/DDBJ databases">
        <title>Genomic Encyclopedia of Type Strains, Phase III (KMG-III): the genomes of soil and plant-associated and newly described type strains.</title>
        <authorList>
            <person name="Whitman W."/>
        </authorList>
    </citation>
    <scope>NUCLEOTIDE SEQUENCE [LARGE SCALE GENOMIC DNA]</scope>
    <source>
        <strain evidence="10 11">BL24</strain>
    </source>
</reference>
<comment type="cofactor">
    <cofactor evidence="1">
        <name>pyridoxal 5'-phosphate</name>
        <dbReference type="ChEBI" id="CHEBI:597326"/>
    </cofactor>
</comment>
<keyword evidence="3 10" id="KW-0032">Aminotransferase</keyword>
<dbReference type="PRINTS" id="PR00035">
    <property type="entry name" value="HTHGNTR"/>
</dbReference>
<dbReference type="InterPro" id="IPR000524">
    <property type="entry name" value="Tscrpt_reg_HTH_GntR"/>
</dbReference>
<dbReference type="CDD" id="cd00609">
    <property type="entry name" value="AAT_like"/>
    <property type="match status" value="1"/>
</dbReference>
<proteinExistence type="inferred from homology"/>
<dbReference type="InterPro" id="IPR004839">
    <property type="entry name" value="Aminotransferase_I/II_large"/>
</dbReference>
<dbReference type="EMBL" id="VNHS01000014">
    <property type="protein sequence ID" value="TYP69492.1"/>
    <property type="molecule type" value="Genomic_DNA"/>
</dbReference>
<feature type="domain" description="HTH gntR-type" evidence="9">
    <location>
        <begin position="13"/>
        <end position="81"/>
    </location>
</feature>
<dbReference type="PANTHER" id="PTHR46577:SF1">
    <property type="entry name" value="HTH-TYPE TRANSCRIPTIONAL REGULATORY PROTEIN GABR"/>
    <property type="match status" value="1"/>
</dbReference>
<dbReference type="GO" id="GO:0008483">
    <property type="term" value="F:transaminase activity"/>
    <property type="evidence" value="ECO:0007669"/>
    <property type="project" value="UniProtKB-KW"/>
</dbReference>
<dbReference type="SUPFAM" id="SSF46785">
    <property type="entry name" value="Winged helix' DNA-binding domain"/>
    <property type="match status" value="1"/>
</dbReference>
<evidence type="ECO:0000256" key="1">
    <source>
        <dbReference type="ARBA" id="ARBA00001933"/>
    </source>
</evidence>
<dbReference type="OrthoDB" id="9808770at2"/>
<organism evidence="10 11">
    <name type="scientific">Paenibacillus methanolicus</name>
    <dbReference type="NCBI Taxonomy" id="582686"/>
    <lineage>
        <taxon>Bacteria</taxon>
        <taxon>Bacillati</taxon>
        <taxon>Bacillota</taxon>
        <taxon>Bacilli</taxon>
        <taxon>Bacillales</taxon>
        <taxon>Paenibacillaceae</taxon>
        <taxon>Paenibacillus</taxon>
    </lineage>
</organism>
<evidence type="ECO:0000256" key="7">
    <source>
        <dbReference type="ARBA" id="ARBA00023163"/>
    </source>
</evidence>
<evidence type="ECO:0000256" key="6">
    <source>
        <dbReference type="ARBA" id="ARBA00023125"/>
    </source>
</evidence>
<evidence type="ECO:0000256" key="4">
    <source>
        <dbReference type="ARBA" id="ARBA00022898"/>
    </source>
</evidence>
<accession>A0A5S5BTG2</accession>
<dbReference type="Pfam" id="PF00155">
    <property type="entry name" value="Aminotran_1_2"/>
    <property type="match status" value="1"/>
</dbReference>
<dbReference type="Gene3D" id="1.10.10.10">
    <property type="entry name" value="Winged helix-like DNA-binding domain superfamily/Winged helix DNA-binding domain"/>
    <property type="match status" value="1"/>
</dbReference>
<dbReference type="InterPro" id="IPR051446">
    <property type="entry name" value="HTH_trans_reg/aminotransferase"/>
</dbReference>
<dbReference type="CDD" id="cd07377">
    <property type="entry name" value="WHTH_GntR"/>
    <property type="match status" value="1"/>
</dbReference>
<keyword evidence="11" id="KW-1185">Reference proteome</keyword>
<dbReference type="SMART" id="SM00345">
    <property type="entry name" value="HTH_GNTR"/>
    <property type="match status" value="1"/>
</dbReference>